<dbReference type="Proteomes" id="UP000215914">
    <property type="component" value="Unassembled WGS sequence"/>
</dbReference>
<sequence>MGSQEVLEDTMGFESTDGIHDLESKQVGLGTEHNESVGVEFLDDLDKMIEEEVDKQLKVARMVSDSVIKGMVSAVEQDADEKIKAKESELERLKSSISFFNGDRNESSVDFIGYASFEDVIVKHDKTKESVTDEFKRLRKQIEGVKGCKIKRNGSYEILGLGGILKEEYDLEKTVDNLETMMNSMSKMVDTVLTFSKNSLNEWQHKHELKEELEDMVIQSSIKCIRDEFEEAGSQNLRLAEKFSNISDLRNELESLTKLLPSNDSGHLISHGSLDIDMTHGNPLRSQLSTELKPDDADSFDANSLGHMNKEEMVKFFNNYILKLKRDHEAEVHQITDNYIKLRGIYLSERRSFVPHNKDFEVLTKKIPDVVAKLDEILNASDEFIGKGDKVVSLNTVLRENRQLRDALSVTKDEVNNLSSRLTVVSEKHKSSMADSFIEASIVADVYKCVVRQLNCCIQNMKEESEVQISAMHDVYEVLLENAVIDTRMESLLVQELLGTVFKETLTDVNQKVENLHEKYATAREKLVFLETQATRMKADLILETEEREKLRNQVNMLRSSMEEKETLARDEINNLRKTKKSSETLLLKANKELDEMSEKLLKAEEKLLSDEMEIISLNDRLALVMEETKTSNEYKNKVVDLSEEKQRFMSQIEAKEREHRKQMEAVVVLVDELSAKFVDFERRLTWDVKSNYTRLENSRTQLSSLVMAANALKNAGIVYKQNLERKCRDLQMAEEEVDLLGDEVETLCGLLEKIYIALDHYSPVLKHYPGVIEILELVRRELSGEAVNAHRHR</sequence>
<reference evidence="2" key="2">
    <citation type="submission" date="2020-06" db="EMBL/GenBank/DDBJ databases">
        <title>Helianthus annuus Genome sequencing and assembly Release 2.</title>
        <authorList>
            <person name="Gouzy J."/>
            <person name="Langlade N."/>
            <person name="Munos S."/>
        </authorList>
    </citation>
    <scope>NUCLEOTIDE SEQUENCE</scope>
    <source>
        <tissue evidence="2">Leaves</tissue>
    </source>
</reference>
<dbReference type="AlphaFoldDB" id="A0A9K3E5Q9"/>
<organism evidence="2 3">
    <name type="scientific">Helianthus annuus</name>
    <name type="common">Common sunflower</name>
    <dbReference type="NCBI Taxonomy" id="4232"/>
    <lineage>
        <taxon>Eukaryota</taxon>
        <taxon>Viridiplantae</taxon>
        <taxon>Streptophyta</taxon>
        <taxon>Embryophyta</taxon>
        <taxon>Tracheophyta</taxon>
        <taxon>Spermatophyta</taxon>
        <taxon>Magnoliopsida</taxon>
        <taxon>eudicotyledons</taxon>
        <taxon>Gunneridae</taxon>
        <taxon>Pentapetalae</taxon>
        <taxon>asterids</taxon>
        <taxon>campanulids</taxon>
        <taxon>Asterales</taxon>
        <taxon>Asteraceae</taxon>
        <taxon>Asteroideae</taxon>
        <taxon>Heliantheae alliance</taxon>
        <taxon>Heliantheae</taxon>
        <taxon>Helianthus</taxon>
    </lineage>
</organism>
<evidence type="ECO:0000313" key="3">
    <source>
        <dbReference type="Proteomes" id="UP000215914"/>
    </source>
</evidence>
<evidence type="ECO:0000313" key="2">
    <source>
        <dbReference type="EMBL" id="KAF5767356.1"/>
    </source>
</evidence>
<dbReference type="PANTHER" id="PTHR33883">
    <property type="entry name" value="WPP DOMAIN-ASSOCIATED PROTEIN"/>
    <property type="match status" value="1"/>
</dbReference>
<comment type="caution">
    <text evidence="2">The sequence shown here is derived from an EMBL/GenBank/DDBJ whole genome shotgun (WGS) entry which is preliminary data.</text>
</comment>
<protein>
    <submittedName>
        <fullName evidence="2">WPP domain-associated protein</fullName>
    </submittedName>
</protein>
<keyword evidence="3" id="KW-1185">Reference proteome</keyword>
<reference evidence="2" key="1">
    <citation type="journal article" date="2017" name="Nature">
        <title>The sunflower genome provides insights into oil metabolism, flowering and Asterid evolution.</title>
        <authorList>
            <person name="Badouin H."/>
            <person name="Gouzy J."/>
            <person name="Grassa C.J."/>
            <person name="Murat F."/>
            <person name="Staton S.E."/>
            <person name="Cottret L."/>
            <person name="Lelandais-Briere C."/>
            <person name="Owens G.L."/>
            <person name="Carrere S."/>
            <person name="Mayjonade B."/>
            <person name="Legrand L."/>
            <person name="Gill N."/>
            <person name="Kane N.C."/>
            <person name="Bowers J.E."/>
            <person name="Hubner S."/>
            <person name="Bellec A."/>
            <person name="Berard A."/>
            <person name="Berges H."/>
            <person name="Blanchet N."/>
            <person name="Boniface M.C."/>
            <person name="Brunel D."/>
            <person name="Catrice O."/>
            <person name="Chaidir N."/>
            <person name="Claudel C."/>
            <person name="Donnadieu C."/>
            <person name="Faraut T."/>
            <person name="Fievet G."/>
            <person name="Helmstetter N."/>
            <person name="King M."/>
            <person name="Knapp S.J."/>
            <person name="Lai Z."/>
            <person name="Le Paslier M.C."/>
            <person name="Lippi Y."/>
            <person name="Lorenzon L."/>
            <person name="Mandel J.R."/>
            <person name="Marage G."/>
            <person name="Marchand G."/>
            <person name="Marquand E."/>
            <person name="Bret-Mestries E."/>
            <person name="Morien E."/>
            <person name="Nambeesan S."/>
            <person name="Nguyen T."/>
            <person name="Pegot-Espagnet P."/>
            <person name="Pouilly N."/>
            <person name="Raftis F."/>
            <person name="Sallet E."/>
            <person name="Schiex T."/>
            <person name="Thomas J."/>
            <person name="Vandecasteele C."/>
            <person name="Vares D."/>
            <person name="Vear F."/>
            <person name="Vautrin S."/>
            <person name="Crespi M."/>
            <person name="Mangin B."/>
            <person name="Burke J.M."/>
            <person name="Salse J."/>
            <person name="Munos S."/>
            <person name="Vincourt P."/>
            <person name="Rieseberg L.H."/>
            <person name="Langlade N.B."/>
        </authorList>
    </citation>
    <scope>NUCLEOTIDE SEQUENCE</scope>
    <source>
        <tissue evidence="2">Leaves</tissue>
    </source>
</reference>
<name>A0A9K3E5Q9_HELAN</name>
<gene>
    <name evidence="2" type="ORF">HanXRQr2_Chr14g0623381</name>
</gene>
<dbReference type="PANTHER" id="PTHR33883:SF10">
    <property type="entry name" value="WPP DOMAIN-ASSOCIATED PROTEIN"/>
    <property type="match status" value="1"/>
</dbReference>
<feature type="coiled-coil region" evidence="1">
    <location>
        <begin position="394"/>
        <end position="421"/>
    </location>
</feature>
<proteinExistence type="predicted"/>
<keyword evidence="1" id="KW-0175">Coiled coil</keyword>
<feature type="coiled-coil region" evidence="1">
    <location>
        <begin position="506"/>
        <end position="659"/>
    </location>
</feature>
<evidence type="ECO:0000256" key="1">
    <source>
        <dbReference type="SAM" id="Coils"/>
    </source>
</evidence>
<dbReference type="InterPro" id="IPR037490">
    <property type="entry name" value="WAP"/>
</dbReference>
<dbReference type="EMBL" id="MNCJ02000329">
    <property type="protein sequence ID" value="KAF5767356.1"/>
    <property type="molecule type" value="Genomic_DNA"/>
</dbReference>
<dbReference type="Gramene" id="mRNA:HanXRQr2_Chr14g0623381">
    <property type="protein sequence ID" value="mRNA:HanXRQr2_Chr14g0623381"/>
    <property type="gene ID" value="HanXRQr2_Chr14g0623381"/>
</dbReference>
<dbReference type="OrthoDB" id="619142at2759"/>
<accession>A0A9K3E5Q9</accession>